<dbReference type="PIRSF" id="PIRSF015582">
    <property type="entry name" value="Cit_lyase_B"/>
    <property type="match status" value="1"/>
</dbReference>
<dbReference type="GO" id="GO:0000287">
    <property type="term" value="F:magnesium ion binding"/>
    <property type="evidence" value="ECO:0007669"/>
    <property type="project" value="TreeGrafter"/>
</dbReference>
<dbReference type="PANTHER" id="PTHR32308:SF10">
    <property type="entry name" value="CITRATE LYASE SUBUNIT BETA"/>
    <property type="match status" value="1"/>
</dbReference>
<dbReference type="Proteomes" id="UP000516148">
    <property type="component" value="Chromosome"/>
</dbReference>
<dbReference type="GO" id="GO:0006107">
    <property type="term" value="P:oxaloacetate metabolic process"/>
    <property type="evidence" value="ECO:0007669"/>
    <property type="project" value="TreeGrafter"/>
</dbReference>
<keyword evidence="3 6" id="KW-0479">Metal-binding</keyword>
<evidence type="ECO:0000259" key="7">
    <source>
        <dbReference type="Pfam" id="PF03328"/>
    </source>
</evidence>
<feature type="binding site" evidence="5">
    <location>
        <position position="67"/>
    </location>
    <ligand>
        <name>substrate</name>
    </ligand>
</feature>
<dbReference type="Pfam" id="PF03328">
    <property type="entry name" value="HpcH_HpaI"/>
    <property type="match status" value="1"/>
</dbReference>
<dbReference type="InterPro" id="IPR015813">
    <property type="entry name" value="Pyrv/PenolPyrv_kinase-like_dom"/>
</dbReference>
<evidence type="ECO:0000313" key="8">
    <source>
        <dbReference type="EMBL" id="QNQ10165.1"/>
    </source>
</evidence>
<keyword evidence="9" id="KW-1185">Reference proteome</keyword>
<evidence type="ECO:0000256" key="4">
    <source>
        <dbReference type="ARBA" id="ARBA00022842"/>
    </source>
</evidence>
<comment type="cofactor">
    <cofactor evidence="1">
        <name>Mg(2+)</name>
        <dbReference type="ChEBI" id="CHEBI:18420"/>
    </cofactor>
</comment>
<keyword evidence="4 6" id="KW-0460">Magnesium</keyword>
<gene>
    <name evidence="8" type="ORF">H3Z74_02650</name>
</gene>
<reference evidence="8 9" key="1">
    <citation type="submission" date="2020-09" db="EMBL/GenBank/DDBJ databases">
        <title>Sphingomonas sp., a new species isolated from pork steak.</title>
        <authorList>
            <person name="Heidler von Heilborn D."/>
        </authorList>
    </citation>
    <scope>NUCLEOTIDE SEQUENCE [LARGE SCALE GENOMIC DNA]</scope>
    <source>
        <strain evidence="9">S8-3T</strain>
    </source>
</reference>
<keyword evidence="8" id="KW-0456">Lyase</keyword>
<dbReference type="RefSeq" id="WP_187762469.1">
    <property type="nucleotide sequence ID" value="NZ_CP061038.1"/>
</dbReference>
<dbReference type="InterPro" id="IPR005000">
    <property type="entry name" value="Aldolase/citrate-lyase_domain"/>
</dbReference>
<dbReference type="KEGG" id="spap:H3Z74_02650"/>
<dbReference type="SUPFAM" id="SSF51621">
    <property type="entry name" value="Phosphoenolpyruvate/pyruvate domain"/>
    <property type="match status" value="1"/>
</dbReference>
<feature type="binding site" evidence="6">
    <location>
        <position position="123"/>
    </location>
    <ligand>
        <name>Mg(2+)</name>
        <dbReference type="ChEBI" id="CHEBI:18420"/>
    </ligand>
</feature>
<evidence type="ECO:0000256" key="3">
    <source>
        <dbReference type="ARBA" id="ARBA00022723"/>
    </source>
</evidence>
<evidence type="ECO:0000256" key="5">
    <source>
        <dbReference type="PIRSR" id="PIRSR015582-1"/>
    </source>
</evidence>
<accession>A0A7H0LKG2</accession>
<proteinExistence type="inferred from homology"/>
<evidence type="ECO:0000256" key="2">
    <source>
        <dbReference type="ARBA" id="ARBA00005568"/>
    </source>
</evidence>
<evidence type="ECO:0000256" key="6">
    <source>
        <dbReference type="PIRSR" id="PIRSR015582-2"/>
    </source>
</evidence>
<dbReference type="InterPro" id="IPR040442">
    <property type="entry name" value="Pyrv_kinase-like_dom_sf"/>
</dbReference>
<protein>
    <submittedName>
        <fullName evidence="8">CoA ester lyase</fullName>
    </submittedName>
</protein>
<feature type="domain" description="HpcH/HpaI aldolase/citrate lyase" evidence="7">
    <location>
        <begin position="6"/>
        <end position="220"/>
    </location>
</feature>
<feature type="binding site" evidence="5">
    <location>
        <position position="123"/>
    </location>
    <ligand>
        <name>substrate</name>
    </ligand>
</feature>
<dbReference type="Gene3D" id="3.20.20.60">
    <property type="entry name" value="Phosphoenolpyruvate-binding domains"/>
    <property type="match status" value="1"/>
</dbReference>
<evidence type="ECO:0000313" key="9">
    <source>
        <dbReference type="Proteomes" id="UP000516148"/>
    </source>
</evidence>
<dbReference type="InterPro" id="IPR011206">
    <property type="entry name" value="Citrate_lyase_beta/mcl1/mcl2"/>
</dbReference>
<comment type="similarity">
    <text evidence="2">Belongs to the HpcH/HpaI aldolase family.</text>
</comment>
<evidence type="ECO:0000256" key="1">
    <source>
        <dbReference type="ARBA" id="ARBA00001946"/>
    </source>
</evidence>
<sequence length="291" mass="30904">MTRPRRSLLYMPASNLRAIEKARDLPCDAVVLDLEDAVAPEAKAAARETALAVVREGGFGRRELIVRANGLDTPWGRDDLAALAIAGPDAILVPKVNDAAEVAAYDALIAAAPAHTGLWAMIETARAMFRLEEIAAQARTTRLSGWVMGTNDLAKEMRATLDVERVPFLGFLAQSVAAARAYGLTILDGVFNAIDDDAGLEAQCRQGRAFGFDGKTLIHPKQIGTCNRVFTPSDAELAAAQAVVAAFALPENADKGALRVDGRMVERLHLAEAEAMIALRAMTDASGTPAS</sequence>
<dbReference type="GO" id="GO:0016829">
    <property type="term" value="F:lyase activity"/>
    <property type="evidence" value="ECO:0007669"/>
    <property type="project" value="UniProtKB-KW"/>
</dbReference>
<dbReference type="PANTHER" id="PTHR32308">
    <property type="entry name" value="LYASE BETA SUBUNIT, PUTATIVE (AFU_ORTHOLOGUE AFUA_4G13030)-RELATED"/>
    <property type="match status" value="1"/>
</dbReference>
<dbReference type="EMBL" id="CP061038">
    <property type="protein sequence ID" value="QNQ10165.1"/>
    <property type="molecule type" value="Genomic_DNA"/>
</dbReference>
<dbReference type="AlphaFoldDB" id="A0A7H0LKG2"/>
<organism evidence="8 9">
    <name type="scientific">Sphingomonas alpina</name>
    <dbReference type="NCBI Taxonomy" id="653931"/>
    <lineage>
        <taxon>Bacteria</taxon>
        <taxon>Pseudomonadati</taxon>
        <taxon>Pseudomonadota</taxon>
        <taxon>Alphaproteobacteria</taxon>
        <taxon>Sphingomonadales</taxon>
        <taxon>Sphingomonadaceae</taxon>
        <taxon>Sphingomonas</taxon>
    </lineage>
</organism>
<feature type="binding site" evidence="6">
    <location>
        <position position="152"/>
    </location>
    <ligand>
        <name>Mg(2+)</name>
        <dbReference type="ChEBI" id="CHEBI:18420"/>
    </ligand>
</feature>
<name>A0A7H0LKG2_9SPHN</name>